<evidence type="ECO:0000313" key="2">
    <source>
        <dbReference type="EMBL" id="PZG17775.1"/>
    </source>
</evidence>
<organism evidence="2 3">
    <name type="scientific">Nonomuraea aridisoli</name>
    <dbReference type="NCBI Taxonomy" id="2070368"/>
    <lineage>
        <taxon>Bacteria</taxon>
        <taxon>Bacillati</taxon>
        <taxon>Actinomycetota</taxon>
        <taxon>Actinomycetes</taxon>
        <taxon>Streptosporangiales</taxon>
        <taxon>Streptosporangiaceae</taxon>
        <taxon>Nonomuraea</taxon>
    </lineage>
</organism>
<gene>
    <name evidence="2" type="ORF">C1J01_17050</name>
</gene>
<name>A0A2W2EMG6_9ACTN</name>
<keyword evidence="3" id="KW-1185">Reference proteome</keyword>
<dbReference type="AlphaFoldDB" id="A0A2W2EMG6"/>
<accession>A0A2W2EMG6</accession>
<comment type="caution">
    <text evidence="2">The sequence shown here is derived from an EMBL/GenBank/DDBJ whole genome shotgun (WGS) entry which is preliminary data.</text>
</comment>
<dbReference type="EMBL" id="POUD01000062">
    <property type="protein sequence ID" value="PZG17775.1"/>
    <property type="molecule type" value="Genomic_DNA"/>
</dbReference>
<protein>
    <submittedName>
        <fullName evidence="2">Uncharacterized protein</fullName>
    </submittedName>
</protein>
<evidence type="ECO:0000256" key="1">
    <source>
        <dbReference type="SAM" id="MobiDB-lite"/>
    </source>
</evidence>
<evidence type="ECO:0000313" key="3">
    <source>
        <dbReference type="Proteomes" id="UP000249304"/>
    </source>
</evidence>
<proteinExistence type="predicted"/>
<dbReference type="Proteomes" id="UP000249304">
    <property type="component" value="Unassembled WGS sequence"/>
</dbReference>
<sequence>MRMTYDDDTGSSVRHVIKSDEPHRQGDAAALSKAQRDAIVKLAKKYPAWEPYRICDELKRTGMTVPVNAVAAVLASEGSRRGR</sequence>
<reference evidence="2 3" key="1">
    <citation type="submission" date="2018-01" db="EMBL/GenBank/DDBJ databases">
        <title>Draft genome sequence of Nonomuraea sp. KC333.</title>
        <authorList>
            <person name="Sahin N."/>
            <person name="Saygin H."/>
            <person name="Ay H."/>
        </authorList>
    </citation>
    <scope>NUCLEOTIDE SEQUENCE [LARGE SCALE GENOMIC DNA]</scope>
    <source>
        <strain evidence="2 3">KC333</strain>
    </source>
</reference>
<feature type="compositionally biased region" description="Basic and acidic residues" evidence="1">
    <location>
        <begin position="17"/>
        <end position="26"/>
    </location>
</feature>
<feature type="region of interest" description="Disordered" evidence="1">
    <location>
        <begin position="1"/>
        <end position="32"/>
    </location>
</feature>